<dbReference type="InterPro" id="IPR013766">
    <property type="entry name" value="Thioredoxin_domain"/>
</dbReference>
<dbReference type="RefSeq" id="WP_114790556.1">
    <property type="nucleotide sequence ID" value="NZ_CP139960.1"/>
</dbReference>
<name>A0ABZ0W3H2_9BACT</name>
<keyword evidence="8" id="KW-1185">Reference proteome</keyword>
<keyword evidence="2" id="KW-0201">Cytochrome c-type biogenesis</keyword>
<evidence type="ECO:0000256" key="4">
    <source>
        <dbReference type="ARBA" id="ARBA00023284"/>
    </source>
</evidence>
<dbReference type="Gene3D" id="3.40.30.10">
    <property type="entry name" value="Glutaredoxin"/>
    <property type="match status" value="1"/>
</dbReference>
<proteinExistence type="predicted"/>
<evidence type="ECO:0000256" key="1">
    <source>
        <dbReference type="ARBA" id="ARBA00004196"/>
    </source>
</evidence>
<feature type="chain" id="PRO_5045073208" evidence="5">
    <location>
        <begin position="19"/>
        <end position="375"/>
    </location>
</feature>
<dbReference type="PANTHER" id="PTHR42852">
    <property type="entry name" value="THIOL:DISULFIDE INTERCHANGE PROTEIN DSBE"/>
    <property type="match status" value="1"/>
</dbReference>
<dbReference type="CDD" id="cd02966">
    <property type="entry name" value="TlpA_like_family"/>
    <property type="match status" value="1"/>
</dbReference>
<dbReference type="EMBL" id="CP139960">
    <property type="protein sequence ID" value="WQD37792.1"/>
    <property type="molecule type" value="Genomic_DNA"/>
</dbReference>
<evidence type="ECO:0000256" key="2">
    <source>
        <dbReference type="ARBA" id="ARBA00022748"/>
    </source>
</evidence>
<dbReference type="PROSITE" id="PS51352">
    <property type="entry name" value="THIOREDOXIN_2"/>
    <property type="match status" value="1"/>
</dbReference>
<dbReference type="InterPro" id="IPR050553">
    <property type="entry name" value="Thioredoxin_ResA/DsbE_sf"/>
</dbReference>
<dbReference type="Pfam" id="PF14289">
    <property type="entry name" value="DUF4369"/>
    <property type="match status" value="1"/>
</dbReference>
<keyword evidence="3" id="KW-1015">Disulfide bond</keyword>
<feature type="signal peptide" evidence="5">
    <location>
        <begin position="1"/>
        <end position="18"/>
    </location>
</feature>
<keyword evidence="4" id="KW-0676">Redox-active center</keyword>
<organism evidence="7 8">
    <name type="scientific">Niabella yanshanensis</name>
    <dbReference type="NCBI Taxonomy" id="577386"/>
    <lineage>
        <taxon>Bacteria</taxon>
        <taxon>Pseudomonadati</taxon>
        <taxon>Bacteroidota</taxon>
        <taxon>Chitinophagia</taxon>
        <taxon>Chitinophagales</taxon>
        <taxon>Chitinophagaceae</taxon>
        <taxon>Niabella</taxon>
    </lineage>
</organism>
<dbReference type="InterPro" id="IPR000866">
    <property type="entry name" value="AhpC/TSA"/>
</dbReference>
<dbReference type="InterPro" id="IPR025380">
    <property type="entry name" value="DUF4369"/>
</dbReference>
<feature type="domain" description="Thioredoxin" evidence="6">
    <location>
        <begin position="233"/>
        <end position="375"/>
    </location>
</feature>
<dbReference type="InterPro" id="IPR017937">
    <property type="entry name" value="Thioredoxin_CS"/>
</dbReference>
<dbReference type="Proteomes" id="UP001325680">
    <property type="component" value="Chromosome"/>
</dbReference>
<dbReference type="PROSITE" id="PS00194">
    <property type="entry name" value="THIOREDOXIN_1"/>
    <property type="match status" value="1"/>
</dbReference>
<evidence type="ECO:0000256" key="5">
    <source>
        <dbReference type="SAM" id="SignalP"/>
    </source>
</evidence>
<reference evidence="7 8" key="1">
    <citation type="submission" date="2023-12" db="EMBL/GenBank/DDBJ databases">
        <title>Genome sequencing and assembly of bacterial species from a model synthetic community.</title>
        <authorList>
            <person name="Hogle S.L."/>
        </authorList>
    </citation>
    <scope>NUCLEOTIDE SEQUENCE [LARGE SCALE GENOMIC DNA]</scope>
    <source>
        <strain evidence="7 8">HAMBI_3031</strain>
    </source>
</reference>
<evidence type="ECO:0000256" key="3">
    <source>
        <dbReference type="ARBA" id="ARBA00023157"/>
    </source>
</evidence>
<evidence type="ECO:0000313" key="8">
    <source>
        <dbReference type="Proteomes" id="UP001325680"/>
    </source>
</evidence>
<keyword evidence="5" id="KW-0732">Signal</keyword>
<dbReference type="InterPro" id="IPR036249">
    <property type="entry name" value="Thioredoxin-like_sf"/>
</dbReference>
<dbReference type="PANTHER" id="PTHR42852:SF6">
    <property type="entry name" value="THIOL:DISULFIDE INTERCHANGE PROTEIN DSBE"/>
    <property type="match status" value="1"/>
</dbReference>
<evidence type="ECO:0000313" key="7">
    <source>
        <dbReference type="EMBL" id="WQD37792.1"/>
    </source>
</evidence>
<accession>A0ABZ0W3H2</accession>
<protein>
    <submittedName>
        <fullName evidence="7">TlpA disulfide reductase family protein</fullName>
    </submittedName>
</protein>
<dbReference type="Pfam" id="PF00578">
    <property type="entry name" value="AhpC-TSA"/>
    <property type="match status" value="1"/>
</dbReference>
<dbReference type="SUPFAM" id="SSF52833">
    <property type="entry name" value="Thioredoxin-like"/>
    <property type="match status" value="1"/>
</dbReference>
<comment type="subcellular location">
    <subcellularLocation>
        <location evidence="1">Cell envelope</location>
    </subcellularLocation>
</comment>
<evidence type="ECO:0000259" key="6">
    <source>
        <dbReference type="PROSITE" id="PS51352"/>
    </source>
</evidence>
<gene>
    <name evidence="7" type="ORF">U0035_19170</name>
</gene>
<sequence>MKKILLSLSLGLSFAVSAQTTTAIIKGTLKNIKEEVPFLFYSYRNGDDVVRDSVPVKDAMYTISAEAEMPLMVNLSIISPSKRGASNSTASIFVEKGVNTAVSIDSFSNISVKESKANAEYSKLKSDIKPFQKQMRELTAEYPKYREANDTAAMRKVEEGYEVLQNQMNEEVYGAYVRKNPSSPVALYALGQYAGYDIDVAKIEPLYNTLPAAARGTAAGQRFGKKIAIAKATAIGAIAPEFSQADTSGKMVSLASFRGKYVLVDFWASWCGPCRAENPNVVAAFDKYKDKNFTVLGVSLDDEERDGQKKWLAAIAKDHLTWTHVSDLKFWDNAVAKQYGIQAIPQNLLLDPSGKIVAKNIRGEELQTKLEELIK</sequence>